<dbReference type="KEGG" id="pbro:HOP40_16760"/>
<dbReference type="Proteomes" id="UP000505377">
    <property type="component" value="Chromosome"/>
</dbReference>
<dbReference type="AlphaFoldDB" id="A0A6M6JJY4"/>
<protein>
    <submittedName>
        <fullName evidence="1">Uncharacterized protein</fullName>
    </submittedName>
</protein>
<accession>A0A6M6JJY4</accession>
<organism evidence="1 2">
    <name type="scientific">Pseudonocardia broussonetiae</name>
    <dbReference type="NCBI Taxonomy" id="2736640"/>
    <lineage>
        <taxon>Bacteria</taxon>
        <taxon>Bacillati</taxon>
        <taxon>Actinomycetota</taxon>
        <taxon>Actinomycetes</taxon>
        <taxon>Pseudonocardiales</taxon>
        <taxon>Pseudonocardiaceae</taxon>
        <taxon>Pseudonocardia</taxon>
    </lineage>
</organism>
<reference evidence="1 2" key="1">
    <citation type="submission" date="2020-05" db="EMBL/GenBank/DDBJ databases">
        <authorList>
            <person name="Mo P."/>
        </authorList>
    </citation>
    <scope>NUCLEOTIDE SEQUENCE [LARGE SCALE GENOMIC DNA]</scope>
    <source>
        <strain evidence="1 2">Gen01</strain>
    </source>
</reference>
<proteinExistence type="predicted"/>
<evidence type="ECO:0000313" key="2">
    <source>
        <dbReference type="Proteomes" id="UP000505377"/>
    </source>
</evidence>
<gene>
    <name evidence="1" type="ORF">HOP40_16760</name>
</gene>
<name>A0A6M6JJY4_9PSEU</name>
<evidence type="ECO:0000313" key="1">
    <source>
        <dbReference type="EMBL" id="QJY47257.1"/>
    </source>
</evidence>
<dbReference type="EMBL" id="CP053564">
    <property type="protein sequence ID" value="QJY47257.1"/>
    <property type="molecule type" value="Genomic_DNA"/>
</dbReference>
<keyword evidence="2" id="KW-1185">Reference proteome</keyword>
<sequence length="66" mass="7046">MSAPTLRPADLDDTALAKVRALESQLGVPLVAYAPQTPYAPLTDAQVAELQRAEAELGVQLLAYRP</sequence>
<dbReference type="RefSeq" id="WP_172159656.1">
    <property type="nucleotide sequence ID" value="NZ_CP053564.1"/>
</dbReference>